<dbReference type="PROSITE" id="PS51186">
    <property type="entry name" value="GNAT"/>
    <property type="match status" value="1"/>
</dbReference>
<feature type="non-terminal residue" evidence="12">
    <location>
        <position position="1"/>
    </location>
</feature>
<protein>
    <recommendedName>
        <fullName evidence="4">N-terminal amino-acid N(alpha)-acetyltransferase NatA</fullName>
        <ecNumber evidence="4">2.3.1.255</ecNumber>
    </recommendedName>
</protein>
<comment type="catalytic activity">
    <reaction evidence="7">
        <text>N-terminal glycyl-[protein] + acetyl-CoA = N-terminal N(alpha)-acetylglycyl-[protein] + CoA + H(+)</text>
        <dbReference type="Rhea" id="RHEA:50496"/>
        <dbReference type="Rhea" id="RHEA-COMP:12666"/>
        <dbReference type="Rhea" id="RHEA-COMP:12700"/>
        <dbReference type="ChEBI" id="CHEBI:15378"/>
        <dbReference type="ChEBI" id="CHEBI:57287"/>
        <dbReference type="ChEBI" id="CHEBI:57288"/>
        <dbReference type="ChEBI" id="CHEBI:64723"/>
        <dbReference type="ChEBI" id="CHEBI:133369"/>
        <dbReference type="EC" id="2.3.1.255"/>
    </reaction>
</comment>
<dbReference type="SUPFAM" id="SSF55729">
    <property type="entry name" value="Acyl-CoA N-acyltransferases (Nat)"/>
    <property type="match status" value="1"/>
</dbReference>
<evidence type="ECO:0000256" key="2">
    <source>
        <dbReference type="ARBA" id="ARBA00023315"/>
    </source>
</evidence>
<evidence type="ECO:0000256" key="3">
    <source>
        <dbReference type="ARBA" id="ARBA00025786"/>
    </source>
</evidence>
<evidence type="ECO:0000256" key="7">
    <source>
        <dbReference type="ARBA" id="ARBA00047954"/>
    </source>
</evidence>
<dbReference type="GO" id="GO:1990190">
    <property type="term" value="F:protein-N-terminal-glutamate acetyltransferase activity"/>
    <property type="evidence" value="ECO:0007669"/>
    <property type="project" value="TreeGrafter"/>
</dbReference>
<keyword evidence="1" id="KW-0808">Transferase</keyword>
<name>A0AAV5U5I6_9BILA</name>
<reference evidence="12" key="1">
    <citation type="submission" date="2023-10" db="EMBL/GenBank/DDBJ databases">
        <title>Genome assembly of Pristionchus species.</title>
        <authorList>
            <person name="Yoshida K."/>
            <person name="Sommer R.J."/>
        </authorList>
    </citation>
    <scope>NUCLEOTIDE SEQUENCE</scope>
    <source>
        <strain evidence="12">RS0144</strain>
    </source>
</reference>
<proteinExistence type="inferred from homology"/>
<comment type="catalytic activity">
    <reaction evidence="10">
        <text>N-terminal L-threonyl-[protein] + acetyl-CoA = N-terminal N(alpha)-acetyl-L-threonyl-[protein] + CoA + H(+)</text>
        <dbReference type="Rhea" id="RHEA:50516"/>
        <dbReference type="Rhea" id="RHEA-COMP:12709"/>
        <dbReference type="Rhea" id="RHEA-COMP:12710"/>
        <dbReference type="ChEBI" id="CHEBI:15378"/>
        <dbReference type="ChEBI" id="CHEBI:57287"/>
        <dbReference type="ChEBI" id="CHEBI:57288"/>
        <dbReference type="ChEBI" id="CHEBI:64739"/>
        <dbReference type="ChEBI" id="CHEBI:133375"/>
        <dbReference type="EC" id="2.3.1.255"/>
    </reaction>
</comment>
<dbReference type="GO" id="GO:0031415">
    <property type="term" value="C:NatA complex"/>
    <property type="evidence" value="ECO:0007669"/>
    <property type="project" value="InterPro"/>
</dbReference>
<dbReference type="GO" id="GO:1990189">
    <property type="term" value="F:protein N-terminal-serine acetyltransferase activity"/>
    <property type="evidence" value="ECO:0007669"/>
    <property type="project" value="TreeGrafter"/>
</dbReference>
<evidence type="ECO:0000259" key="11">
    <source>
        <dbReference type="PROSITE" id="PS51186"/>
    </source>
</evidence>
<evidence type="ECO:0000256" key="4">
    <source>
        <dbReference type="ARBA" id="ARBA00026110"/>
    </source>
</evidence>
<comment type="catalytic activity">
    <reaction evidence="8">
        <text>N-terminal L-alanyl-[protein] + acetyl-CoA = N-terminal N(alpha)-acetyl-L-alanyl-[protein] + CoA + H(+)</text>
        <dbReference type="Rhea" id="RHEA:50500"/>
        <dbReference type="Rhea" id="RHEA-COMP:12701"/>
        <dbReference type="Rhea" id="RHEA-COMP:12702"/>
        <dbReference type="ChEBI" id="CHEBI:15378"/>
        <dbReference type="ChEBI" id="CHEBI:57287"/>
        <dbReference type="ChEBI" id="CHEBI:57288"/>
        <dbReference type="ChEBI" id="CHEBI:64718"/>
        <dbReference type="ChEBI" id="CHEBI:83683"/>
        <dbReference type="EC" id="2.3.1.255"/>
    </reaction>
</comment>
<dbReference type="EC" id="2.3.1.255" evidence="4"/>
<evidence type="ECO:0000256" key="9">
    <source>
        <dbReference type="ARBA" id="ARBA00049266"/>
    </source>
</evidence>
<evidence type="ECO:0000256" key="6">
    <source>
        <dbReference type="ARBA" id="ARBA00047805"/>
    </source>
</evidence>
<evidence type="ECO:0000256" key="8">
    <source>
        <dbReference type="ARBA" id="ARBA00048236"/>
    </source>
</evidence>
<evidence type="ECO:0000256" key="5">
    <source>
        <dbReference type="ARBA" id="ARBA00047491"/>
    </source>
</evidence>
<dbReference type="Pfam" id="PF00583">
    <property type="entry name" value="Acetyltransf_1"/>
    <property type="match status" value="1"/>
</dbReference>
<comment type="similarity">
    <text evidence="3">Belongs to the acetyltransferase family. ARD1 subfamily.</text>
</comment>
<dbReference type="InterPro" id="IPR016181">
    <property type="entry name" value="Acyl_CoA_acyltransferase"/>
</dbReference>
<feature type="non-terminal residue" evidence="12">
    <location>
        <position position="84"/>
    </location>
</feature>
<dbReference type="AlphaFoldDB" id="A0AAV5U5I6"/>
<evidence type="ECO:0000256" key="10">
    <source>
        <dbReference type="ARBA" id="ARBA00049434"/>
    </source>
</evidence>
<evidence type="ECO:0000256" key="1">
    <source>
        <dbReference type="ARBA" id="ARBA00022679"/>
    </source>
</evidence>
<feature type="domain" description="N-acetyltransferase" evidence="11">
    <location>
        <begin position="1"/>
        <end position="84"/>
    </location>
</feature>
<comment type="caution">
    <text evidence="12">The sequence shown here is derived from an EMBL/GenBank/DDBJ whole genome shotgun (WGS) entry which is preliminary data.</text>
</comment>
<dbReference type="PANTHER" id="PTHR23091:SF4">
    <property type="entry name" value="N-TERMINAL AMINO-ACID N(ALPHA)-ACETYLTRANSFERASE NATA"/>
    <property type="match status" value="1"/>
</dbReference>
<dbReference type="InterPro" id="IPR045047">
    <property type="entry name" value="Ard1-like"/>
</dbReference>
<evidence type="ECO:0000313" key="13">
    <source>
        <dbReference type="Proteomes" id="UP001432027"/>
    </source>
</evidence>
<sequence length="84" mass="9514">GRVRAHQDEESGREPNGHIISLAVKRSYRCFGLANKLMDQTARAMIECFNAKLLSLNIRVSNRAALNLYQNSLKFSTVDVETKF</sequence>
<evidence type="ECO:0000313" key="12">
    <source>
        <dbReference type="EMBL" id="GMT01893.1"/>
    </source>
</evidence>
<keyword evidence="2" id="KW-0012">Acyltransferase</keyword>
<comment type="catalytic activity">
    <reaction evidence="9">
        <text>N-terminal L-cysteinyl-[protein] + acetyl-CoA = N-terminal N(alpha)-acetyl-L-cysteinyl-[protein] + CoA + H(+)</text>
        <dbReference type="Rhea" id="RHEA:50512"/>
        <dbReference type="Rhea" id="RHEA-COMP:12707"/>
        <dbReference type="Rhea" id="RHEA-COMP:12708"/>
        <dbReference type="ChEBI" id="CHEBI:15378"/>
        <dbReference type="ChEBI" id="CHEBI:57287"/>
        <dbReference type="ChEBI" id="CHEBI:57288"/>
        <dbReference type="ChEBI" id="CHEBI:65250"/>
        <dbReference type="ChEBI" id="CHEBI:133372"/>
        <dbReference type="EC" id="2.3.1.255"/>
    </reaction>
</comment>
<gene>
    <name evidence="12" type="ORF">PENTCL1PPCAC_24067</name>
</gene>
<dbReference type="Proteomes" id="UP001432027">
    <property type="component" value="Unassembled WGS sequence"/>
</dbReference>
<dbReference type="Gene3D" id="3.40.630.30">
    <property type="match status" value="1"/>
</dbReference>
<organism evidence="12 13">
    <name type="scientific">Pristionchus entomophagus</name>
    <dbReference type="NCBI Taxonomy" id="358040"/>
    <lineage>
        <taxon>Eukaryota</taxon>
        <taxon>Metazoa</taxon>
        <taxon>Ecdysozoa</taxon>
        <taxon>Nematoda</taxon>
        <taxon>Chromadorea</taxon>
        <taxon>Rhabditida</taxon>
        <taxon>Rhabditina</taxon>
        <taxon>Diplogasteromorpha</taxon>
        <taxon>Diplogasteroidea</taxon>
        <taxon>Neodiplogasteridae</taxon>
        <taxon>Pristionchus</taxon>
    </lineage>
</organism>
<dbReference type="EMBL" id="BTSX01000005">
    <property type="protein sequence ID" value="GMT01893.1"/>
    <property type="molecule type" value="Genomic_DNA"/>
</dbReference>
<accession>A0AAV5U5I6</accession>
<comment type="catalytic activity">
    <reaction evidence="6">
        <text>N-terminal L-valyl-[protein] + acetyl-CoA = N-terminal N(alpha)-acetyl-L-valyl-[protein] + CoA + H(+)</text>
        <dbReference type="Rhea" id="RHEA:50508"/>
        <dbReference type="Rhea" id="RHEA-COMP:12705"/>
        <dbReference type="Rhea" id="RHEA-COMP:12706"/>
        <dbReference type="ChEBI" id="CHEBI:15378"/>
        <dbReference type="ChEBI" id="CHEBI:57287"/>
        <dbReference type="ChEBI" id="CHEBI:57288"/>
        <dbReference type="ChEBI" id="CHEBI:64741"/>
        <dbReference type="ChEBI" id="CHEBI:133371"/>
        <dbReference type="EC" id="2.3.1.255"/>
    </reaction>
</comment>
<dbReference type="InterPro" id="IPR000182">
    <property type="entry name" value="GNAT_dom"/>
</dbReference>
<keyword evidence="13" id="KW-1185">Reference proteome</keyword>
<dbReference type="PANTHER" id="PTHR23091">
    <property type="entry name" value="N-TERMINAL ACETYLTRANSFERASE"/>
    <property type="match status" value="1"/>
</dbReference>
<comment type="catalytic activity">
    <reaction evidence="5">
        <text>N-terminal L-seryl-[protein] + acetyl-CoA = N-terminal N(alpha)-acetyl-L-seryl-[protein] + CoA + H(+)</text>
        <dbReference type="Rhea" id="RHEA:50504"/>
        <dbReference type="Rhea" id="RHEA-COMP:12703"/>
        <dbReference type="Rhea" id="RHEA-COMP:12704"/>
        <dbReference type="ChEBI" id="CHEBI:15378"/>
        <dbReference type="ChEBI" id="CHEBI:57287"/>
        <dbReference type="ChEBI" id="CHEBI:57288"/>
        <dbReference type="ChEBI" id="CHEBI:64738"/>
        <dbReference type="ChEBI" id="CHEBI:83690"/>
        <dbReference type="EC" id="2.3.1.255"/>
    </reaction>
</comment>